<feature type="region of interest" description="Disordered" evidence="1">
    <location>
        <begin position="144"/>
        <end position="218"/>
    </location>
</feature>
<dbReference type="InterPro" id="IPR036179">
    <property type="entry name" value="Ig-like_dom_sf"/>
</dbReference>
<dbReference type="InterPro" id="IPR013106">
    <property type="entry name" value="Ig_V-set"/>
</dbReference>
<reference evidence="4" key="1">
    <citation type="journal article" date="2017" name="PLoS ONE">
        <title>The Agassiz's desert tortoise genome provides a resource for the conservation of a threatened species.</title>
        <authorList>
            <person name="Tollis M."/>
            <person name="DeNardo D.F."/>
            <person name="Cornelius J.A."/>
            <person name="Dolby G.A."/>
            <person name="Edwards T."/>
            <person name="Henen B.T."/>
            <person name="Karl A.E."/>
            <person name="Murphy R.W."/>
            <person name="Kusumi K."/>
        </authorList>
    </citation>
    <scope>NUCLEOTIDE SEQUENCE [LARGE SCALE GENOMIC DNA]</scope>
</reference>
<dbReference type="AlphaFoldDB" id="A0A452GGT2"/>
<dbReference type="PANTHER" id="PTHR46484">
    <property type="entry name" value="SI:CH211-171H4.5-RELATED"/>
    <property type="match status" value="1"/>
</dbReference>
<dbReference type="PANTHER" id="PTHR46484:SF1">
    <property type="entry name" value="SCHWANN CELL MYELIN PROTEIN-RELATED"/>
    <property type="match status" value="1"/>
</dbReference>
<accession>A0A452GGT2</accession>
<dbReference type="Pfam" id="PF07686">
    <property type="entry name" value="V-set"/>
    <property type="match status" value="1"/>
</dbReference>
<dbReference type="Ensembl" id="ENSGAGT00000000886.1">
    <property type="protein sequence ID" value="ENSGAGP00000000787.1"/>
    <property type="gene ID" value="ENSGAGG00000000664.1"/>
</dbReference>
<evidence type="ECO:0000313" key="3">
    <source>
        <dbReference type="Ensembl" id="ENSGAGP00000000787.1"/>
    </source>
</evidence>
<dbReference type="SUPFAM" id="SSF48726">
    <property type="entry name" value="Immunoglobulin"/>
    <property type="match status" value="1"/>
</dbReference>
<dbReference type="Gene3D" id="2.60.40.10">
    <property type="entry name" value="Immunoglobulins"/>
    <property type="match status" value="1"/>
</dbReference>
<proteinExistence type="predicted"/>
<feature type="domain" description="Immunoglobulin V-set" evidence="2">
    <location>
        <begin position="52"/>
        <end position="134"/>
    </location>
</feature>
<dbReference type="Proteomes" id="UP000291020">
    <property type="component" value="Unassembled WGS sequence"/>
</dbReference>
<organism evidence="3 4">
    <name type="scientific">Gopherus agassizii</name>
    <name type="common">Agassiz's desert tortoise</name>
    <dbReference type="NCBI Taxonomy" id="38772"/>
    <lineage>
        <taxon>Eukaryota</taxon>
        <taxon>Metazoa</taxon>
        <taxon>Chordata</taxon>
        <taxon>Craniata</taxon>
        <taxon>Vertebrata</taxon>
        <taxon>Euteleostomi</taxon>
        <taxon>Archelosauria</taxon>
        <taxon>Testudinata</taxon>
        <taxon>Testudines</taxon>
        <taxon>Cryptodira</taxon>
        <taxon>Durocryptodira</taxon>
        <taxon>Testudinoidea</taxon>
        <taxon>Testudinidae</taxon>
        <taxon>Gopherus</taxon>
    </lineage>
</organism>
<evidence type="ECO:0000259" key="2">
    <source>
        <dbReference type="Pfam" id="PF07686"/>
    </source>
</evidence>
<protein>
    <recommendedName>
        <fullName evidence="2">Immunoglobulin V-set domain-containing protein</fullName>
    </recommendedName>
</protein>
<evidence type="ECO:0000256" key="1">
    <source>
        <dbReference type="SAM" id="MobiDB-lite"/>
    </source>
</evidence>
<dbReference type="InterPro" id="IPR013783">
    <property type="entry name" value="Ig-like_fold"/>
</dbReference>
<feature type="compositionally biased region" description="Polar residues" evidence="1">
    <location>
        <begin position="206"/>
        <end position="218"/>
    </location>
</feature>
<name>A0A452GGT2_9SAUR</name>
<keyword evidence="4" id="KW-1185">Reference proteome</keyword>
<evidence type="ECO:0000313" key="4">
    <source>
        <dbReference type="Proteomes" id="UP000291020"/>
    </source>
</evidence>
<sequence length="218" mass="24084">MALMLASPGGICAAAQAVGWVPQLAGAGCRSEPRFLSLAGSYAQERGVTLAPGPLDGWAGSCMTIPCSFTYPAGWTVRAVSWTRDRDQTVYHSDEARVHAAFKGRVRYLGDQQHNCSLRVVGLRHSDQDTYRFRFEVVRDGRSDAWTDRPGQQKSPWDFPKGDHGEPPPKGNIQRQDQPTDSRGPMGYELLLLWPKRPHTDPVPQAQGQTEQTEPTPS</sequence>
<reference evidence="3" key="2">
    <citation type="submission" date="2025-08" db="UniProtKB">
        <authorList>
            <consortium name="Ensembl"/>
        </authorList>
    </citation>
    <scope>IDENTIFICATION</scope>
</reference>
<reference evidence="3" key="3">
    <citation type="submission" date="2025-09" db="UniProtKB">
        <authorList>
            <consortium name="Ensembl"/>
        </authorList>
    </citation>
    <scope>IDENTIFICATION</scope>
</reference>
<dbReference type="STRING" id="38772.ENSGAGP00000000787"/>